<dbReference type="GO" id="GO:0006412">
    <property type="term" value="P:translation"/>
    <property type="evidence" value="ECO:0007669"/>
    <property type="project" value="InterPro"/>
</dbReference>
<dbReference type="NCBIfam" id="TIGR00166">
    <property type="entry name" value="S6"/>
    <property type="match status" value="1"/>
</dbReference>
<dbReference type="Gene3D" id="3.30.70.60">
    <property type="match status" value="1"/>
</dbReference>
<dbReference type="GO" id="GO:0005840">
    <property type="term" value="C:ribosome"/>
    <property type="evidence" value="ECO:0007669"/>
    <property type="project" value="UniProtKB-KW"/>
</dbReference>
<accession>A0A0B5VQJ0</accession>
<dbReference type="GeneID" id="23629449"/>
<dbReference type="InterPro" id="IPR000529">
    <property type="entry name" value="Ribosomal_bS6"/>
</dbReference>
<evidence type="ECO:0000256" key="1">
    <source>
        <dbReference type="ARBA" id="ARBA00009512"/>
    </source>
</evidence>
<dbReference type="PANTHER" id="PTHR21011:SF1">
    <property type="entry name" value="SMALL RIBOSOMAL SUBUNIT PROTEIN BS6M"/>
    <property type="match status" value="1"/>
</dbReference>
<dbReference type="AlphaFoldDB" id="A0A0B5VQJ0"/>
<dbReference type="InterPro" id="IPR035980">
    <property type="entry name" value="Ribosomal_bS6_sf"/>
</dbReference>
<protein>
    <recommendedName>
        <fullName evidence="2">30S ribosomal protein S6, chloroplastic</fullName>
    </recommendedName>
</protein>
<evidence type="ECO:0000313" key="3">
    <source>
        <dbReference type="EMBL" id="AJH65877.1"/>
    </source>
</evidence>
<geneLocation type="plastid" evidence="3"/>
<evidence type="ECO:0000256" key="2">
    <source>
        <dbReference type="ARBA" id="ARBA00035537"/>
    </source>
</evidence>
<keyword evidence="3" id="KW-0934">Plastid</keyword>
<reference evidence="3" key="1">
    <citation type="journal article" date="2015" name="J. Phycol.">
        <title>The Choreocolax polysiphoniae plastid forces a reevaluation of the evolutionary pathways to parasitism in red algae.</title>
        <authorList>
            <person name="Salomaki E.D."/>
            <person name="Nickles K.R."/>
            <person name="Lane C.E."/>
        </authorList>
    </citation>
    <scope>NUCLEOTIDE SEQUENCE</scope>
</reference>
<sequence>MMFLTCYETIYILKPHVTNSFNLFLINYYKCLLKLKGAINIIVANKGKRYLSYNILYSYEGIYIQMNYQANGKLLKYLEKSMRFNNNIIRYLTVKLDMIKNI</sequence>
<organism evidence="3">
    <name type="scientific">Choreocolax polysiphoniae</name>
    <dbReference type="NCBI Taxonomy" id="282351"/>
    <lineage>
        <taxon>Eukaryota</taxon>
        <taxon>Rhodophyta</taxon>
        <taxon>Florideophyceae</taxon>
        <taxon>Rhodymeniophycidae</taxon>
        <taxon>Gigartinales</taxon>
        <taxon>Choreocolacaceae</taxon>
        <taxon>Choreocolax</taxon>
    </lineage>
</organism>
<dbReference type="RefSeq" id="YP_009122119.1">
    <property type="nucleotide sequence ID" value="NC_026522.1"/>
</dbReference>
<dbReference type="InterPro" id="IPR020814">
    <property type="entry name" value="Ribosomal_S6_plastid/chlpt"/>
</dbReference>
<dbReference type="PANTHER" id="PTHR21011">
    <property type="entry name" value="MITOCHONDRIAL 28S RIBOSOMAL PROTEIN S6"/>
    <property type="match status" value="1"/>
</dbReference>
<dbReference type="GO" id="GO:0003735">
    <property type="term" value="F:structural constituent of ribosome"/>
    <property type="evidence" value="ECO:0007669"/>
    <property type="project" value="InterPro"/>
</dbReference>
<keyword evidence="3" id="KW-0689">Ribosomal protein</keyword>
<name>A0A0B5VQJ0_9FLOR</name>
<dbReference type="SUPFAM" id="SSF54995">
    <property type="entry name" value="Ribosomal protein S6"/>
    <property type="match status" value="1"/>
</dbReference>
<dbReference type="Pfam" id="PF01250">
    <property type="entry name" value="Ribosomal_S6"/>
    <property type="match status" value="1"/>
</dbReference>
<dbReference type="GO" id="GO:0005737">
    <property type="term" value="C:cytoplasm"/>
    <property type="evidence" value="ECO:0007669"/>
    <property type="project" value="UniProtKB-ARBA"/>
</dbReference>
<dbReference type="GO" id="GO:0070181">
    <property type="term" value="F:small ribosomal subunit rRNA binding"/>
    <property type="evidence" value="ECO:0007669"/>
    <property type="project" value="TreeGrafter"/>
</dbReference>
<gene>
    <name evidence="3" type="primary">rps6</name>
</gene>
<proteinExistence type="inferred from homology"/>
<dbReference type="EMBL" id="KP308096">
    <property type="protein sequence ID" value="AJH65877.1"/>
    <property type="molecule type" value="Genomic_DNA"/>
</dbReference>
<keyword evidence="3" id="KW-0687">Ribonucleoprotein</keyword>
<dbReference type="InterPro" id="IPR014717">
    <property type="entry name" value="Transl_elong_EF1B/ribsomal_bS6"/>
</dbReference>
<comment type="similarity">
    <text evidence="1">Belongs to the bacterial ribosomal protein bS6 family.</text>
</comment>
<dbReference type="HAMAP" id="MF_00360">
    <property type="entry name" value="Ribosomal_bS6"/>
    <property type="match status" value="1"/>
</dbReference>